<organism evidence="8">
    <name type="scientific">Callorhinchus milii</name>
    <name type="common">Ghost shark</name>
    <dbReference type="NCBI Taxonomy" id="7868"/>
    <lineage>
        <taxon>Eukaryota</taxon>
        <taxon>Metazoa</taxon>
        <taxon>Chordata</taxon>
        <taxon>Craniata</taxon>
        <taxon>Vertebrata</taxon>
        <taxon>Chondrichthyes</taxon>
        <taxon>Holocephali</taxon>
        <taxon>Chimaeriformes</taxon>
        <taxon>Callorhinchidae</taxon>
        <taxon>Callorhinchus</taxon>
    </lineage>
</organism>
<dbReference type="OrthoDB" id="78947at2759"/>
<dbReference type="CTD" id="84817"/>
<keyword evidence="5" id="KW-1015">Disulfide bond</keyword>
<comment type="subcellular location">
    <subcellularLocation>
        <location evidence="1">Cytoplasm</location>
    </subcellularLocation>
</comment>
<evidence type="ECO:0000256" key="6">
    <source>
        <dbReference type="ARBA" id="ARBA00023284"/>
    </source>
</evidence>
<dbReference type="PANTHER" id="PTHR12452">
    <property type="entry name" value="42-9-9 PROTEIN-RELATED"/>
    <property type="match status" value="1"/>
</dbReference>
<keyword evidence="4" id="KW-0963">Cytoplasm</keyword>
<dbReference type="RefSeq" id="NP_001279378.1">
    <property type="nucleotide sequence ID" value="NM_001292449.1"/>
</dbReference>
<evidence type="ECO:0000256" key="2">
    <source>
        <dbReference type="ARBA" id="ARBA00008987"/>
    </source>
</evidence>
<keyword evidence="6" id="KW-0676">Redox-active center</keyword>
<dbReference type="Gene3D" id="3.40.30.10">
    <property type="entry name" value="Glutaredoxin"/>
    <property type="match status" value="1"/>
</dbReference>
<evidence type="ECO:0000256" key="1">
    <source>
        <dbReference type="ARBA" id="ARBA00004496"/>
    </source>
</evidence>
<protein>
    <recommendedName>
        <fullName evidence="3">Thioredoxin domain-containing protein 17</fullName>
    </recommendedName>
</protein>
<evidence type="ECO:0000256" key="4">
    <source>
        <dbReference type="ARBA" id="ARBA00022490"/>
    </source>
</evidence>
<feature type="domain" description="Thioredoxin" evidence="7">
    <location>
        <begin position="8"/>
        <end position="121"/>
    </location>
</feature>
<dbReference type="InterPro" id="IPR045108">
    <property type="entry name" value="TXNDC17-like"/>
</dbReference>
<reference evidence="8" key="1">
    <citation type="journal article" date="2012" name="PLoS ONE">
        <title>Sequencing and Analysis of Full-Length cDNAs, 5'-ESTs and 3'-ESTs from a Cartilaginous Fish, the Elephant Shark (Callorhinchus milii).</title>
        <authorList>
            <person name="Tan Y.Y."/>
            <person name="Kodzius R."/>
            <person name="Tay B.H."/>
            <person name="Tay A."/>
            <person name="Brenner S."/>
            <person name="Venkatesh B."/>
        </authorList>
    </citation>
    <scope>NUCLEOTIDE SEQUENCE</scope>
    <source>
        <tissue evidence="8">Intestine</tissue>
    </source>
</reference>
<dbReference type="KEGG" id="cmk:103171938"/>
<dbReference type="CDD" id="cd02952">
    <property type="entry name" value="TRP14_like"/>
    <property type="match status" value="1"/>
</dbReference>
<comment type="similarity">
    <text evidence="2">Belongs to the thioredoxin family.</text>
</comment>
<evidence type="ECO:0000259" key="7">
    <source>
        <dbReference type="Pfam" id="PF06110"/>
    </source>
</evidence>
<evidence type="ECO:0000313" key="8">
    <source>
        <dbReference type="EMBL" id="AFK10895.1"/>
    </source>
</evidence>
<evidence type="ECO:0000256" key="3">
    <source>
        <dbReference type="ARBA" id="ARBA00016949"/>
    </source>
</evidence>
<dbReference type="SUPFAM" id="SSF52833">
    <property type="entry name" value="Thioredoxin-like"/>
    <property type="match status" value="1"/>
</dbReference>
<sequence>MVFVEINVQSLDSFNRALEENKGKAIFVYFTGTKDAKGLSWCPDCVKAEPIVRAELSKLPEGSIFIYCQTGDKSCWKDPNNVFRKSFKLSSIPTLLKYGTPQKLVEEELLNSELVQMLFTED</sequence>
<dbReference type="GO" id="GO:0047134">
    <property type="term" value="F:protein-disulfide reductase [NAD(P)H] activity"/>
    <property type="evidence" value="ECO:0007669"/>
    <property type="project" value="InterPro"/>
</dbReference>
<dbReference type="InterPro" id="IPR010357">
    <property type="entry name" value="TXNDC17_dom"/>
</dbReference>
<accession>K4FT49</accession>
<dbReference type="AlphaFoldDB" id="K4FT49"/>
<dbReference type="FunFam" id="3.40.30.10:FF:000124">
    <property type="entry name" value="Thioredoxin domain-containing 17"/>
    <property type="match status" value="1"/>
</dbReference>
<name>K4FT49_CALMI</name>
<proteinExistence type="evidence at transcript level"/>
<dbReference type="Pfam" id="PF06110">
    <property type="entry name" value="TXD17-like_Trx"/>
    <property type="match status" value="1"/>
</dbReference>
<dbReference type="InterPro" id="IPR036249">
    <property type="entry name" value="Thioredoxin-like_sf"/>
</dbReference>
<evidence type="ECO:0000256" key="5">
    <source>
        <dbReference type="ARBA" id="ARBA00023157"/>
    </source>
</evidence>
<dbReference type="GeneID" id="103171938"/>
<dbReference type="EMBL" id="JX052667">
    <property type="protein sequence ID" value="AFK10895.1"/>
    <property type="molecule type" value="mRNA"/>
</dbReference>
<dbReference type="PANTHER" id="PTHR12452:SF0">
    <property type="entry name" value="THIOREDOXIN DOMAIN-CONTAINING PROTEIN 17"/>
    <property type="match status" value="1"/>
</dbReference>
<dbReference type="GO" id="GO:0005829">
    <property type="term" value="C:cytosol"/>
    <property type="evidence" value="ECO:0007669"/>
    <property type="project" value="TreeGrafter"/>
</dbReference>